<accession>A0A2T3N2A1</accession>
<dbReference type="OrthoDB" id="27171at2"/>
<evidence type="ECO:0000256" key="1">
    <source>
        <dbReference type="SAM" id="Phobius"/>
    </source>
</evidence>
<feature type="transmembrane region" description="Helical" evidence="1">
    <location>
        <begin position="27"/>
        <end position="49"/>
    </location>
</feature>
<keyword evidence="1" id="KW-0812">Transmembrane</keyword>
<dbReference type="RefSeq" id="WP_107281866.1">
    <property type="nucleotide sequence ID" value="NZ_PYMC01000002.1"/>
</dbReference>
<keyword evidence="1" id="KW-0472">Membrane</keyword>
<dbReference type="AlphaFoldDB" id="A0A2T3N2A1"/>
<dbReference type="InterPro" id="IPR032307">
    <property type="entry name" value="PepSY_TM-like_2"/>
</dbReference>
<feature type="transmembrane region" description="Helical" evidence="1">
    <location>
        <begin position="171"/>
        <end position="192"/>
    </location>
</feature>
<keyword evidence="3" id="KW-1185">Reference proteome</keyword>
<dbReference type="PANTHER" id="PTHR40115:SF1">
    <property type="entry name" value="INNER MEMBRANE PROTEIN WITH PEPSY TM HELIX"/>
    <property type="match status" value="1"/>
</dbReference>
<comment type="caution">
    <text evidence="2">The sequence shown here is derived from an EMBL/GenBank/DDBJ whole genome shotgun (WGS) entry which is preliminary data.</text>
</comment>
<evidence type="ECO:0000313" key="2">
    <source>
        <dbReference type="EMBL" id="PSW06502.1"/>
    </source>
</evidence>
<gene>
    <name evidence="2" type="ORF">C9I89_02915</name>
</gene>
<feature type="transmembrane region" description="Helical" evidence="1">
    <location>
        <begin position="204"/>
        <end position="220"/>
    </location>
</feature>
<dbReference type="Pfam" id="PF16357">
    <property type="entry name" value="PepSY_TM_like_2"/>
    <property type="match status" value="1"/>
</dbReference>
<name>A0A2T3N2A1_9GAMM</name>
<evidence type="ECO:0000313" key="3">
    <source>
        <dbReference type="Proteomes" id="UP000240904"/>
    </source>
</evidence>
<dbReference type="Proteomes" id="UP000240904">
    <property type="component" value="Unassembled WGS sequence"/>
</dbReference>
<protein>
    <submittedName>
        <fullName evidence="2">Peptidase</fullName>
    </submittedName>
</protein>
<dbReference type="PANTHER" id="PTHR40115">
    <property type="entry name" value="INNER MEMBRANE PROTEIN WITH PEPSY TM HELIX"/>
    <property type="match status" value="1"/>
</dbReference>
<keyword evidence="1" id="KW-1133">Transmembrane helix</keyword>
<reference evidence="2 3" key="1">
    <citation type="submission" date="2018-03" db="EMBL/GenBank/DDBJ databases">
        <title>Whole genome sequencing of Histamine producing bacteria.</title>
        <authorList>
            <person name="Butler K."/>
        </authorList>
    </citation>
    <scope>NUCLEOTIDE SEQUENCE [LARGE SCALE GENOMIC DNA]</scope>
    <source>
        <strain evidence="2 3">DSM 16190</strain>
    </source>
</reference>
<sequence>MASKHKALVNNKTLLKSKAVQTWARRLHIYISMALLLVVLFFAITGITLNRPALFVKSQPDISQLTLSLPVELLSSDGGKYVPNESALVKHLTQYARLSGQPSALQVFTEVEDDELLEGEITMDYKGPGYNVAVFIDMASAEAVIEKTHYGAVAILNDLHKGRNSGEVWKWFIDITALLMVFFVLTGVCLLVPKKKTFNTSLKWTVFGSLISLLIFFVAVP</sequence>
<proteinExistence type="predicted"/>
<organism evidence="2 3">
    <name type="scientific">Photobacterium lipolyticum</name>
    <dbReference type="NCBI Taxonomy" id="266810"/>
    <lineage>
        <taxon>Bacteria</taxon>
        <taxon>Pseudomonadati</taxon>
        <taxon>Pseudomonadota</taxon>
        <taxon>Gammaproteobacteria</taxon>
        <taxon>Vibrionales</taxon>
        <taxon>Vibrionaceae</taxon>
        <taxon>Photobacterium</taxon>
    </lineage>
</organism>
<dbReference type="EMBL" id="PYMC01000002">
    <property type="protein sequence ID" value="PSW06502.1"/>
    <property type="molecule type" value="Genomic_DNA"/>
</dbReference>